<dbReference type="GO" id="GO:0005829">
    <property type="term" value="C:cytosol"/>
    <property type="evidence" value="ECO:0007669"/>
    <property type="project" value="UniProtKB-UniRule"/>
</dbReference>
<protein>
    <recommendedName>
        <fullName evidence="2">2-amino-3-carboxymuconate-6-semialdehyde decarboxylase</fullName>
        <ecNumber evidence="2">4.1.1.45</ecNumber>
    </recommendedName>
    <alternativeName>
        <fullName evidence="2">Picolinate carboxylase</fullName>
    </alternativeName>
</protein>
<evidence type="ECO:0000256" key="1">
    <source>
        <dbReference type="ARBA" id="ARBA00023239"/>
    </source>
</evidence>
<comment type="caution">
    <text evidence="4">The sequence shown here is derived from an EMBL/GenBank/DDBJ whole genome shotgun (WGS) entry which is preliminary data.</text>
</comment>
<dbReference type="SUPFAM" id="SSF51556">
    <property type="entry name" value="Metallo-dependent hydrolases"/>
    <property type="match status" value="1"/>
</dbReference>
<dbReference type="EMBL" id="CASHTH010001184">
    <property type="protein sequence ID" value="CAI8012490.1"/>
    <property type="molecule type" value="Genomic_DNA"/>
</dbReference>
<evidence type="ECO:0000259" key="3">
    <source>
        <dbReference type="Pfam" id="PF04909"/>
    </source>
</evidence>
<proteinExistence type="inferred from homology"/>
<dbReference type="Pfam" id="PF04909">
    <property type="entry name" value="Amidohydro_2"/>
    <property type="match status" value="1"/>
</dbReference>
<comment type="subunit">
    <text evidence="2">Monomer.</text>
</comment>
<comment type="function">
    <text evidence="2">Converts alpha-amino-beta-carboxymuconate-epsilon-semialdehyde (ACMS) to alpha-aminomuconate semialdehyde (AMS).</text>
</comment>
<dbReference type="PANTHER" id="PTHR21240">
    <property type="entry name" value="2-AMINO-3-CARBOXYLMUCONATE-6-SEMIALDEHYDE DECARBOXYLASE"/>
    <property type="match status" value="1"/>
</dbReference>
<comment type="catalytic activity">
    <reaction evidence="2">
        <text>2-amino-3-carboxymuconate 6-semialdehyde + H(+) = 2-aminomuconate 6-semialdehyde + CO2</text>
        <dbReference type="Rhea" id="RHEA:16557"/>
        <dbReference type="ChEBI" id="CHEBI:15378"/>
        <dbReference type="ChEBI" id="CHEBI:16526"/>
        <dbReference type="ChEBI" id="CHEBI:77634"/>
        <dbReference type="ChEBI" id="CHEBI:77803"/>
        <dbReference type="EC" id="4.1.1.45"/>
    </reaction>
</comment>
<keyword evidence="2" id="KW-0210">Decarboxylase</keyword>
<accession>A0AA35WFE3</accession>
<dbReference type="GO" id="GO:0001760">
    <property type="term" value="F:aminocarboxymuconate-semialdehyde decarboxylase activity"/>
    <property type="evidence" value="ECO:0007669"/>
    <property type="project" value="UniProtKB-UniRule"/>
</dbReference>
<dbReference type="GO" id="GO:0016787">
    <property type="term" value="F:hydrolase activity"/>
    <property type="evidence" value="ECO:0007669"/>
    <property type="project" value="InterPro"/>
</dbReference>
<keyword evidence="5" id="KW-1185">Reference proteome</keyword>
<dbReference type="EC" id="4.1.1.45" evidence="2"/>
<comment type="similarity">
    <text evidence="2">Belongs to the metallo-dependent hydrolases superfamily.</text>
</comment>
<evidence type="ECO:0000313" key="5">
    <source>
        <dbReference type="Proteomes" id="UP001174909"/>
    </source>
</evidence>
<dbReference type="InterPro" id="IPR032465">
    <property type="entry name" value="ACMSD"/>
</dbReference>
<organism evidence="4 5">
    <name type="scientific">Geodia barretti</name>
    <name type="common">Barrett's horny sponge</name>
    <dbReference type="NCBI Taxonomy" id="519541"/>
    <lineage>
        <taxon>Eukaryota</taxon>
        <taxon>Metazoa</taxon>
        <taxon>Porifera</taxon>
        <taxon>Demospongiae</taxon>
        <taxon>Heteroscleromorpha</taxon>
        <taxon>Tetractinellida</taxon>
        <taxon>Astrophorina</taxon>
        <taxon>Geodiidae</taxon>
        <taxon>Geodia</taxon>
    </lineage>
</organism>
<dbReference type="AlphaFoldDB" id="A0AA35WFE3"/>
<name>A0AA35WFE3_GEOBA</name>
<evidence type="ECO:0000256" key="2">
    <source>
        <dbReference type="RuleBase" id="RU366045"/>
    </source>
</evidence>
<dbReference type="InterPro" id="IPR006680">
    <property type="entry name" value="Amidohydro-rel"/>
</dbReference>
<sequence length="318" mass="35426">MRSIDIHAHSTPQCFQRAVLAGNDWHGMTSADGELFNPRNAWTPEQRLADMDSLGVDIQVVSTNAGFYQYDKDAAVTTAIAKDCNDEIYQMTMDYPDRLAGLATIPMQDATAAIAELDRVVNQLGMKGTMIGDHVNGKTFDEPEFLPIWKAAEQMGAVIFIHQGGQTIGSERQPRYHVRNTIGNPSERAVTFAAFTFGGVMDKCPDLKVILAHGGGYACFGIGRMDRGWQVRSEARVNIEQPPSNYLDKFYYDCLTHSEPALRMLIDYVGIDRVVLGTDWPADMRIDWPVSWVMGLGSLNLEEKEAILWKNLESMLGL</sequence>
<dbReference type="Gene3D" id="3.20.20.140">
    <property type="entry name" value="Metal-dependent hydrolases"/>
    <property type="match status" value="1"/>
</dbReference>
<dbReference type="PANTHER" id="PTHR21240:SF28">
    <property type="entry name" value="ISO-OROTATE DECARBOXYLASE (EUROFUNG)"/>
    <property type="match status" value="1"/>
</dbReference>
<gene>
    <name evidence="4" type="ORF">GBAR_LOCUS8016</name>
</gene>
<dbReference type="GO" id="GO:1904985">
    <property type="term" value="P:negative regulation of quinolinate biosynthetic process"/>
    <property type="evidence" value="ECO:0007669"/>
    <property type="project" value="UniProtKB-UniRule"/>
</dbReference>
<reference evidence="4" key="1">
    <citation type="submission" date="2023-03" db="EMBL/GenBank/DDBJ databases">
        <authorList>
            <person name="Steffen K."/>
            <person name="Cardenas P."/>
        </authorList>
    </citation>
    <scope>NUCLEOTIDE SEQUENCE</scope>
</reference>
<dbReference type="InterPro" id="IPR032466">
    <property type="entry name" value="Metal_Hydrolase"/>
</dbReference>
<dbReference type="Proteomes" id="UP001174909">
    <property type="component" value="Unassembled WGS sequence"/>
</dbReference>
<comment type="pathway">
    <text evidence="2">Secondary metabolite metabolism; quinolate metabolism.</text>
</comment>
<evidence type="ECO:0000313" key="4">
    <source>
        <dbReference type="EMBL" id="CAI8012490.1"/>
    </source>
</evidence>
<dbReference type="GO" id="GO:0019748">
    <property type="term" value="P:secondary metabolic process"/>
    <property type="evidence" value="ECO:0007669"/>
    <property type="project" value="TreeGrafter"/>
</dbReference>
<keyword evidence="1 2" id="KW-0456">Lyase</keyword>
<feature type="domain" description="Amidohydrolase-related" evidence="3">
    <location>
        <begin position="4"/>
        <end position="317"/>
    </location>
</feature>